<gene>
    <name evidence="2" type="ORF">CH339_10425</name>
</gene>
<dbReference type="RefSeq" id="WP_111434303.1">
    <property type="nucleotide sequence ID" value="NZ_JACIGG010000021.1"/>
</dbReference>
<organism evidence="2 3">
    <name type="scientific">Rhodobium orientis</name>
    <dbReference type="NCBI Taxonomy" id="34017"/>
    <lineage>
        <taxon>Bacteria</taxon>
        <taxon>Pseudomonadati</taxon>
        <taxon>Pseudomonadota</taxon>
        <taxon>Alphaproteobacteria</taxon>
        <taxon>Hyphomicrobiales</taxon>
        <taxon>Rhodobiaceae</taxon>
        <taxon>Rhodobium</taxon>
    </lineage>
</organism>
<comment type="similarity">
    <text evidence="1">Belongs to the UPF0047 family.</text>
</comment>
<dbReference type="AlphaFoldDB" id="A0A327JVY0"/>
<dbReference type="Gene3D" id="2.60.120.460">
    <property type="entry name" value="YjbQ-like"/>
    <property type="match status" value="1"/>
</dbReference>
<dbReference type="OrthoDB" id="9801725at2"/>
<protein>
    <submittedName>
        <fullName evidence="2">Secondary thiamine-phosphate synthase enzyme</fullName>
    </submittedName>
</protein>
<dbReference type="Proteomes" id="UP000249299">
    <property type="component" value="Unassembled WGS sequence"/>
</dbReference>
<accession>A0A327JVY0</accession>
<dbReference type="NCBIfam" id="TIGR00149">
    <property type="entry name" value="TIGR00149_YjbQ"/>
    <property type="match status" value="1"/>
</dbReference>
<dbReference type="PANTHER" id="PTHR30615">
    <property type="entry name" value="UNCHARACTERIZED PROTEIN YJBQ-RELATED"/>
    <property type="match status" value="1"/>
</dbReference>
<reference evidence="2 3" key="1">
    <citation type="submission" date="2017-07" db="EMBL/GenBank/DDBJ databases">
        <title>Draft Genome Sequences of Select Purple Nonsulfur Bacteria.</title>
        <authorList>
            <person name="Lasarre B."/>
            <person name="Mckinlay J.B."/>
        </authorList>
    </citation>
    <scope>NUCLEOTIDE SEQUENCE [LARGE SCALE GENOMIC DNA]</scope>
    <source>
        <strain evidence="2 3">DSM 11290</strain>
    </source>
</reference>
<name>A0A327JVY0_9HYPH</name>
<proteinExistence type="inferred from homology"/>
<evidence type="ECO:0000313" key="3">
    <source>
        <dbReference type="Proteomes" id="UP000249299"/>
    </source>
</evidence>
<keyword evidence="3" id="KW-1185">Reference proteome</keyword>
<dbReference type="Pfam" id="PF01894">
    <property type="entry name" value="YjbQ"/>
    <property type="match status" value="1"/>
</dbReference>
<comment type="caution">
    <text evidence="2">The sequence shown here is derived from an EMBL/GenBank/DDBJ whole genome shotgun (WGS) entry which is preliminary data.</text>
</comment>
<sequence>MYRTSRSDVTVDNAATTTTDTLRQAMTRMTVGTRGRGMTEITDAIDDWLSGVEAGDGLLTVFLRHTSASLTIQENADPDVQHDLLTSLDLLAPEDGPWIHTMEGPDDMPAHIKSALTDISLSIPVVGGRMDRGTWQGVYVVEHRARPHRRTVALHYLGS</sequence>
<dbReference type="SUPFAM" id="SSF111038">
    <property type="entry name" value="YjbQ-like"/>
    <property type="match status" value="1"/>
</dbReference>
<dbReference type="PANTHER" id="PTHR30615:SF8">
    <property type="entry name" value="UPF0047 PROTEIN C4A8.02C"/>
    <property type="match status" value="1"/>
</dbReference>
<dbReference type="PIRSF" id="PIRSF004681">
    <property type="entry name" value="UCP004681"/>
    <property type="match status" value="1"/>
</dbReference>
<dbReference type="PROSITE" id="PS01314">
    <property type="entry name" value="UPF0047"/>
    <property type="match status" value="1"/>
</dbReference>
<dbReference type="InterPro" id="IPR001602">
    <property type="entry name" value="UPF0047_YjbQ-like"/>
</dbReference>
<evidence type="ECO:0000313" key="2">
    <source>
        <dbReference type="EMBL" id="RAI27348.1"/>
    </source>
</evidence>
<dbReference type="InterPro" id="IPR035917">
    <property type="entry name" value="YjbQ-like_sf"/>
</dbReference>
<dbReference type="EMBL" id="NPEV01000019">
    <property type="protein sequence ID" value="RAI27348.1"/>
    <property type="molecule type" value="Genomic_DNA"/>
</dbReference>
<evidence type="ECO:0000256" key="1">
    <source>
        <dbReference type="ARBA" id="ARBA00005534"/>
    </source>
</evidence>